<dbReference type="Proteomes" id="UP000242519">
    <property type="component" value="Unassembled WGS sequence"/>
</dbReference>
<keyword evidence="1" id="KW-0812">Transmembrane</keyword>
<evidence type="ECO:0000313" key="2">
    <source>
        <dbReference type="EMBL" id="OWP03756.1"/>
    </source>
</evidence>
<keyword evidence="3" id="KW-1185">Reference proteome</keyword>
<feature type="transmembrane region" description="Helical" evidence="1">
    <location>
        <begin position="13"/>
        <end position="36"/>
    </location>
</feature>
<protein>
    <recommendedName>
        <fullName evidence="4">MARVEL domain-containing protein</fullName>
    </recommendedName>
</protein>
<evidence type="ECO:0008006" key="4">
    <source>
        <dbReference type="Google" id="ProtNLM"/>
    </source>
</evidence>
<dbReference type="EMBL" id="MZNU01000168">
    <property type="protein sequence ID" value="OWP03756.1"/>
    <property type="molecule type" value="Genomic_DNA"/>
</dbReference>
<dbReference type="PANTHER" id="PTHR42083">
    <property type="entry name" value="MARVEL DOMAIN-CONTAINING PROTEIN"/>
    <property type="match status" value="1"/>
</dbReference>
<dbReference type="OrthoDB" id="5363290at2759"/>
<feature type="transmembrane region" description="Helical" evidence="1">
    <location>
        <begin position="119"/>
        <end position="141"/>
    </location>
</feature>
<accession>A0A218Z985</accession>
<evidence type="ECO:0000256" key="1">
    <source>
        <dbReference type="SAM" id="Phobius"/>
    </source>
</evidence>
<dbReference type="PANTHER" id="PTHR42083:SF1">
    <property type="entry name" value="MARVEL DOMAIN-CONTAINING PROTEIN"/>
    <property type="match status" value="1"/>
</dbReference>
<name>A0A218Z985_9HELO</name>
<gene>
    <name evidence="2" type="ORF">B2J93_7243</name>
</gene>
<keyword evidence="1" id="KW-0472">Membrane</keyword>
<feature type="transmembrane region" description="Helical" evidence="1">
    <location>
        <begin position="48"/>
        <end position="71"/>
    </location>
</feature>
<comment type="caution">
    <text evidence="2">The sequence shown here is derived from an EMBL/GenBank/DDBJ whole genome shotgun (WGS) entry which is preliminary data.</text>
</comment>
<proteinExistence type="predicted"/>
<sequence length="157" mass="17508">MGLLRGIELTLSYVVHALFRLVQLALALAVCGLYAVDIDRAIQAGMYIDGRWICALVITSLSAITALLYLIPCVSRLPMAFAWDATLFVLWMSLFALFGNVFIGVQTEGDRGAQRMKNAVWVDLANAILWLISSVGMLLYWRHNQQKRTSWTGRGKA</sequence>
<evidence type="ECO:0000313" key="3">
    <source>
        <dbReference type="Proteomes" id="UP000242519"/>
    </source>
</evidence>
<dbReference type="AlphaFoldDB" id="A0A218Z985"/>
<organism evidence="2 3">
    <name type="scientific">Diplocarpon coronariae</name>
    <dbReference type="NCBI Taxonomy" id="2795749"/>
    <lineage>
        <taxon>Eukaryota</taxon>
        <taxon>Fungi</taxon>
        <taxon>Dikarya</taxon>
        <taxon>Ascomycota</taxon>
        <taxon>Pezizomycotina</taxon>
        <taxon>Leotiomycetes</taxon>
        <taxon>Helotiales</taxon>
        <taxon>Drepanopezizaceae</taxon>
        <taxon>Diplocarpon</taxon>
    </lineage>
</organism>
<reference evidence="2 3" key="1">
    <citation type="submission" date="2017-04" db="EMBL/GenBank/DDBJ databases">
        <title>Draft genome sequence of Marssonina coronaria NL1: causal agent of apple blotch.</title>
        <authorList>
            <person name="Cheng Q."/>
        </authorList>
    </citation>
    <scope>NUCLEOTIDE SEQUENCE [LARGE SCALE GENOMIC DNA]</scope>
    <source>
        <strain evidence="2 3">NL1</strain>
    </source>
</reference>
<dbReference type="InParanoid" id="A0A218Z985"/>
<feature type="transmembrane region" description="Helical" evidence="1">
    <location>
        <begin position="77"/>
        <end position="98"/>
    </location>
</feature>
<keyword evidence="1" id="KW-1133">Transmembrane helix</keyword>